<organism evidence="2 3">
    <name type="scientific">Streptomyces nymphaeiformis</name>
    <dbReference type="NCBI Taxonomy" id="2663842"/>
    <lineage>
        <taxon>Bacteria</taxon>
        <taxon>Bacillati</taxon>
        <taxon>Actinomycetota</taxon>
        <taxon>Actinomycetes</taxon>
        <taxon>Kitasatosporales</taxon>
        <taxon>Streptomycetaceae</taxon>
        <taxon>Streptomyces</taxon>
    </lineage>
</organism>
<feature type="region of interest" description="Disordered" evidence="1">
    <location>
        <begin position="1"/>
        <end position="20"/>
    </location>
</feature>
<dbReference type="EMBL" id="JACHJY010000002">
    <property type="protein sequence ID" value="MBB4981045.1"/>
    <property type="molecule type" value="Genomic_DNA"/>
</dbReference>
<reference evidence="2 3" key="1">
    <citation type="submission" date="2020-08" db="EMBL/GenBank/DDBJ databases">
        <title>Genomic Encyclopedia of Type Strains, Phase III (KMG-III): the genomes of soil and plant-associated and newly described type strains.</title>
        <authorList>
            <person name="Whitman W."/>
        </authorList>
    </citation>
    <scope>NUCLEOTIDE SEQUENCE [LARGE SCALE GENOMIC DNA]</scope>
    <source>
        <strain evidence="2 3">SFB5A</strain>
    </source>
</reference>
<dbReference type="Proteomes" id="UP000582643">
    <property type="component" value="Unassembled WGS sequence"/>
</dbReference>
<accession>A0A7W7TZV6</accession>
<evidence type="ECO:0000313" key="3">
    <source>
        <dbReference type="Proteomes" id="UP000582643"/>
    </source>
</evidence>
<sequence length="52" mass="5441">MTAHTTTPGTPATGERSSLTRLCPSRGILAVVWAPAIAGAHRKSRRRATGTL</sequence>
<dbReference type="AlphaFoldDB" id="A0A7W7TZV6"/>
<feature type="compositionally biased region" description="Low complexity" evidence="1">
    <location>
        <begin position="1"/>
        <end position="14"/>
    </location>
</feature>
<protein>
    <submittedName>
        <fullName evidence="2">Uncharacterized protein</fullName>
    </submittedName>
</protein>
<comment type="caution">
    <text evidence="2">The sequence shown here is derived from an EMBL/GenBank/DDBJ whole genome shotgun (WGS) entry which is preliminary data.</text>
</comment>
<evidence type="ECO:0000313" key="2">
    <source>
        <dbReference type="EMBL" id="MBB4981045.1"/>
    </source>
</evidence>
<proteinExistence type="predicted"/>
<name>A0A7W7TZV6_9ACTN</name>
<gene>
    <name evidence="2" type="ORF">GGE06_001953</name>
</gene>
<dbReference type="RefSeq" id="WP_184930539.1">
    <property type="nucleotide sequence ID" value="NZ_JACHJY010000002.1"/>
</dbReference>
<evidence type="ECO:0000256" key="1">
    <source>
        <dbReference type="SAM" id="MobiDB-lite"/>
    </source>
</evidence>
<keyword evidence="3" id="KW-1185">Reference proteome</keyword>